<dbReference type="FunFam" id="3.30.70.330:FF:000167">
    <property type="entry name" value="protein boule-like isoform X1"/>
    <property type="match status" value="1"/>
</dbReference>
<evidence type="ECO:0000256" key="5">
    <source>
        <dbReference type="ARBA" id="ARBA00022845"/>
    </source>
</evidence>
<feature type="region of interest" description="Disordered" evidence="9">
    <location>
        <begin position="192"/>
        <end position="227"/>
    </location>
</feature>
<dbReference type="InterPro" id="IPR000504">
    <property type="entry name" value="RRM_dom"/>
</dbReference>
<feature type="compositionally biased region" description="Polar residues" evidence="9">
    <location>
        <begin position="299"/>
        <end position="319"/>
    </location>
</feature>
<reference evidence="11" key="1">
    <citation type="submission" date="2020-11" db="EMBL/GenBank/DDBJ databases">
        <authorList>
            <person name="Tran Van P."/>
        </authorList>
    </citation>
    <scope>NUCLEOTIDE SEQUENCE</scope>
</reference>
<evidence type="ECO:0000256" key="7">
    <source>
        <dbReference type="ARBA" id="ARBA00022884"/>
    </source>
</evidence>
<evidence type="ECO:0000313" key="12">
    <source>
        <dbReference type="Proteomes" id="UP000677054"/>
    </source>
</evidence>
<dbReference type="Gene3D" id="3.30.70.330">
    <property type="match status" value="1"/>
</dbReference>
<evidence type="ECO:0000259" key="10">
    <source>
        <dbReference type="PROSITE" id="PS50102"/>
    </source>
</evidence>
<dbReference type="GO" id="GO:0051321">
    <property type="term" value="P:meiotic cell cycle"/>
    <property type="evidence" value="ECO:0007669"/>
    <property type="project" value="UniProtKB-ARBA"/>
</dbReference>
<dbReference type="GO" id="GO:0045948">
    <property type="term" value="P:positive regulation of translational initiation"/>
    <property type="evidence" value="ECO:0007669"/>
    <property type="project" value="TreeGrafter"/>
</dbReference>
<dbReference type="InterPro" id="IPR012677">
    <property type="entry name" value="Nucleotide-bd_a/b_plait_sf"/>
</dbReference>
<keyword evidence="2" id="KW-0217">Developmental protein</keyword>
<evidence type="ECO:0000256" key="2">
    <source>
        <dbReference type="ARBA" id="ARBA00022473"/>
    </source>
</evidence>
<dbReference type="AlphaFoldDB" id="A0A7R8X0N3"/>
<proteinExistence type="predicted"/>
<dbReference type="EMBL" id="LR899662">
    <property type="protein sequence ID" value="CAD7241533.1"/>
    <property type="molecule type" value="Genomic_DNA"/>
</dbReference>
<dbReference type="GO" id="GO:0007283">
    <property type="term" value="P:spermatogenesis"/>
    <property type="evidence" value="ECO:0007669"/>
    <property type="project" value="UniProtKB-KW"/>
</dbReference>
<keyword evidence="6" id="KW-0744">Spermatogenesis</keyword>
<dbReference type="InterPro" id="IPR035979">
    <property type="entry name" value="RBD_domain_sf"/>
</dbReference>
<keyword evidence="12" id="KW-1185">Reference proteome</keyword>
<dbReference type="Pfam" id="PF00076">
    <property type="entry name" value="RRM_1"/>
    <property type="match status" value="1"/>
</dbReference>
<keyword evidence="7 8" id="KW-0694">RNA-binding</keyword>
<feature type="region of interest" description="Disordered" evidence="9">
    <location>
        <begin position="299"/>
        <end position="373"/>
    </location>
</feature>
<feature type="domain" description="RRM" evidence="10">
    <location>
        <begin position="60"/>
        <end position="137"/>
    </location>
</feature>
<feature type="compositionally biased region" description="Basic and acidic residues" evidence="9">
    <location>
        <begin position="360"/>
        <end position="371"/>
    </location>
</feature>
<dbReference type="PANTHER" id="PTHR11176:SF57">
    <property type="entry name" value="PROTEIN BOULE"/>
    <property type="match status" value="1"/>
</dbReference>
<gene>
    <name evidence="11" type="ORF">DSTB1V02_LOCUS1521</name>
</gene>
<evidence type="ECO:0000256" key="6">
    <source>
        <dbReference type="ARBA" id="ARBA00022871"/>
    </source>
</evidence>
<evidence type="ECO:0000256" key="1">
    <source>
        <dbReference type="ARBA" id="ARBA00004496"/>
    </source>
</evidence>
<feature type="region of interest" description="Disordered" evidence="9">
    <location>
        <begin position="508"/>
        <end position="572"/>
    </location>
</feature>
<accession>A0A7R8X0N3</accession>
<sequence>MVQTISILNLSLPHVLASHAADRLTVPLEFQSGSSQRESSESPSSITGHNAPKFGTLVPNRVFIGGIPPNTTEVEMAQFFSKFGTVRATKIILDRAGVSKGYGFITFESEEQAQNLIREGDCIIFKERKLNIAHAIRKQQPFSRMLEPLAGIPSAPGALICPNGISYTFQNGVAMFSNPSADAYVTGASRTGTTPPAYTTSPPPATGTSGETSVNTSAQVAPAPPPPAPAPYHPAAIIYGQPPGPTIFLQQQGQPYAYPHGAMHPPPAWGTSAQWRWAQNPYAQYMWSGGGMVGGTGEYMSTTPVASETSDNPGTPNSRSCCSTPAPSCGGGGGNDGTASGISDSPTSGKSKANCNTEHPAGKGRQEKDANNNRQRTYLIQRSGDACDPVKCKEIPVVSVSDILAQERDTPTPHEADAEDQTYAPSAPPPCTYTWYMSGNPYGSPMGPPQPWSQCPPPPAMYYSQHPRGESYEIRGKGYRNGKSRFASRRFPPPSMRPWLLPQYNRGPPVQDSSMDSYEVPPRHRGYEGWRGNGPNGCSDHVRGGGEGDSLLMTPPPTPLKVVTSKVKELEI</sequence>
<dbReference type="GO" id="GO:0008494">
    <property type="term" value="F:translation activator activity"/>
    <property type="evidence" value="ECO:0007669"/>
    <property type="project" value="TreeGrafter"/>
</dbReference>
<name>A0A7R8X0N3_9CRUS</name>
<evidence type="ECO:0000313" key="11">
    <source>
        <dbReference type="EMBL" id="CAD7241533.1"/>
    </source>
</evidence>
<dbReference type="PROSITE" id="PS50102">
    <property type="entry name" value="RRM"/>
    <property type="match status" value="1"/>
</dbReference>
<organism evidence="11">
    <name type="scientific">Darwinula stevensoni</name>
    <dbReference type="NCBI Taxonomy" id="69355"/>
    <lineage>
        <taxon>Eukaryota</taxon>
        <taxon>Metazoa</taxon>
        <taxon>Ecdysozoa</taxon>
        <taxon>Arthropoda</taxon>
        <taxon>Crustacea</taxon>
        <taxon>Oligostraca</taxon>
        <taxon>Ostracoda</taxon>
        <taxon>Podocopa</taxon>
        <taxon>Podocopida</taxon>
        <taxon>Darwinulocopina</taxon>
        <taxon>Darwinuloidea</taxon>
        <taxon>Darwinulidae</taxon>
        <taxon>Darwinula</taxon>
    </lineage>
</organism>
<evidence type="ECO:0000256" key="9">
    <source>
        <dbReference type="SAM" id="MobiDB-lite"/>
    </source>
</evidence>
<dbReference type="Proteomes" id="UP000677054">
    <property type="component" value="Unassembled WGS sequence"/>
</dbReference>
<dbReference type="InterPro" id="IPR034988">
    <property type="entry name" value="DAZ_BOULE_RRM"/>
</dbReference>
<dbReference type="CDD" id="cd12412">
    <property type="entry name" value="RRM_DAZL_BOULE"/>
    <property type="match status" value="1"/>
</dbReference>
<keyword evidence="3" id="KW-0963">Cytoplasm</keyword>
<keyword evidence="4" id="KW-0221">Differentiation</keyword>
<dbReference type="GO" id="GO:0003730">
    <property type="term" value="F:mRNA 3'-UTR binding"/>
    <property type="evidence" value="ECO:0007669"/>
    <property type="project" value="TreeGrafter"/>
</dbReference>
<evidence type="ECO:0000256" key="4">
    <source>
        <dbReference type="ARBA" id="ARBA00022782"/>
    </source>
</evidence>
<feature type="compositionally biased region" description="Low complexity" evidence="9">
    <location>
        <begin position="192"/>
        <end position="213"/>
    </location>
</feature>
<dbReference type="EMBL" id="CAJPEV010000145">
    <property type="protein sequence ID" value="CAG0881349.1"/>
    <property type="molecule type" value="Genomic_DNA"/>
</dbReference>
<dbReference type="SUPFAM" id="SSF54928">
    <property type="entry name" value="RNA-binding domain, RBD"/>
    <property type="match status" value="1"/>
</dbReference>
<evidence type="ECO:0000256" key="3">
    <source>
        <dbReference type="ARBA" id="ARBA00022490"/>
    </source>
</evidence>
<feature type="compositionally biased region" description="Low complexity" evidence="9">
    <location>
        <begin position="31"/>
        <end position="45"/>
    </location>
</feature>
<keyword evidence="5" id="KW-0810">Translation regulation</keyword>
<dbReference type="GO" id="GO:0030154">
    <property type="term" value="P:cell differentiation"/>
    <property type="evidence" value="ECO:0007669"/>
    <property type="project" value="UniProtKB-KW"/>
</dbReference>
<dbReference type="GO" id="GO:0005737">
    <property type="term" value="C:cytoplasm"/>
    <property type="evidence" value="ECO:0007669"/>
    <property type="project" value="UniProtKB-SubCell"/>
</dbReference>
<feature type="compositionally biased region" description="Polar residues" evidence="9">
    <location>
        <begin position="342"/>
        <end position="357"/>
    </location>
</feature>
<dbReference type="PANTHER" id="PTHR11176">
    <property type="entry name" value="BOULE-RELATED"/>
    <property type="match status" value="1"/>
</dbReference>
<evidence type="ECO:0000256" key="8">
    <source>
        <dbReference type="PROSITE-ProRule" id="PRU00176"/>
    </source>
</evidence>
<dbReference type="OrthoDB" id="762982at2759"/>
<dbReference type="GO" id="GO:0070935">
    <property type="term" value="P:3'-UTR-mediated mRNA stabilization"/>
    <property type="evidence" value="ECO:0007669"/>
    <property type="project" value="TreeGrafter"/>
</dbReference>
<feature type="region of interest" description="Disordered" evidence="9">
    <location>
        <begin position="31"/>
        <end position="53"/>
    </location>
</feature>
<comment type="subcellular location">
    <subcellularLocation>
        <location evidence="1">Cytoplasm</location>
    </subcellularLocation>
</comment>
<dbReference type="SMART" id="SM00360">
    <property type="entry name" value="RRM"/>
    <property type="match status" value="1"/>
</dbReference>
<protein>
    <recommendedName>
        <fullName evidence="10">RRM domain-containing protein</fullName>
    </recommendedName>
</protein>